<evidence type="ECO:0000313" key="4">
    <source>
        <dbReference type="EMBL" id="KAK5200587.1"/>
    </source>
</evidence>
<sequence>MKERKAAEERRLKQEMEEKLADAERRRFEYKRNTKRSRTVSIPAPADEKVVDEVVVPLDDSTAARRLQGAWRARRRRRLVEDFSSGLGISIDNIGNMTFDDVTALLAEEKVLATTSSILELFQLQSVDASATPDRTIVRTFLSAYLILGHPTTVFSKNGAQEEDLMEKARDLLVAFESSLWKLAPWNRYTPAPTQVESLSQAHNTFVTAFSAWRGQDSSALVETMVASFVELDGIWQTVKDDNDGGVANDYKEGIRNSQVNLLRKIRKLAGPDRADILIKKAIKESRRIKRRRRPATEVTPRAADSPSSSAPPGLSENADPDITAATQLHASQPAVENGDSESMELTKLFSAVPNNRVLVHELAIDKDYRIEVSPHSDTKDSINRAVCDGMRKGVEQGTGAPWTVAMAQNIRSKLLKLVQEGNSMHRHISEVIDLDMISMQCAHGAFSYNDFFASMANILPKLCAPFRDEQ</sequence>
<proteinExistence type="inferred from homology"/>
<feature type="region of interest" description="Disordered" evidence="3">
    <location>
        <begin position="289"/>
        <end position="321"/>
    </location>
</feature>
<evidence type="ECO:0000256" key="3">
    <source>
        <dbReference type="SAM" id="MobiDB-lite"/>
    </source>
</evidence>
<dbReference type="InterPro" id="IPR008862">
    <property type="entry name" value="Tcp11"/>
</dbReference>
<feature type="coiled-coil region" evidence="2">
    <location>
        <begin position="2"/>
        <end position="33"/>
    </location>
</feature>
<accession>A0ABR0LMC6</accession>
<organism evidence="4 5">
    <name type="scientific">Cryomyces antarcticus</name>
    <dbReference type="NCBI Taxonomy" id="329879"/>
    <lineage>
        <taxon>Eukaryota</taxon>
        <taxon>Fungi</taxon>
        <taxon>Dikarya</taxon>
        <taxon>Ascomycota</taxon>
        <taxon>Pezizomycotina</taxon>
        <taxon>Dothideomycetes</taxon>
        <taxon>Dothideomycetes incertae sedis</taxon>
        <taxon>Cryomyces</taxon>
    </lineage>
</organism>
<dbReference type="Pfam" id="PF05794">
    <property type="entry name" value="Tcp11"/>
    <property type="match status" value="1"/>
</dbReference>
<reference evidence="4 5" key="1">
    <citation type="submission" date="2023-08" db="EMBL/GenBank/DDBJ databases">
        <title>Black Yeasts Isolated from many extreme environments.</title>
        <authorList>
            <person name="Coleine C."/>
            <person name="Stajich J.E."/>
            <person name="Selbmann L."/>
        </authorList>
    </citation>
    <scope>NUCLEOTIDE SEQUENCE [LARGE SCALE GENOMIC DNA]</scope>
    <source>
        <strain evidence="4 5">CCFEE 536</strain>
    </source>
</reference>
<dbReference type="PANTHER" id="PTHR12832">
    <property type="entry name" value="TESTIS-SPECIFIC PROTEIN PBS13 T-COMPLEX 11"/>
    <property type="match status" value="1"/>
</dbReference>
<comment type="similarity">
    <text evidence="1">Belongs to the TCP11 family.</text>
</comment>
<gene>
    <name evidence="4" type="ORF">LTR16_005604</name>
</gene>
<evidence type="ECO:0000256" key="2">
    <source>
        <dbReference type="SAM" id="Coils"/>
    </source>
</evidence>
<evidence type="ECO:0000313" key="5">
    <source>
        <dbReference type="Proteomes" id="UP001357485"/>
    </source>
</evidence>
<comment type="caution">
    <text evidence="4">The sequence shown here is derived from an EMBL/GenBank/DDBJ whole genome shotgun (WGS) entry which is preliminary data.</text>
</comment>
<feature type="non-terminal residue" evidence="4">
    <location>
        <position position="471"/>
    </location>
</feature>
<dbReference type="EMBL" id="JAVRRA010017337">
    <property type="protein sequence ID" value="KAK5200587.1"/>
    <property type="molecule type" value="Genomic_DNA"/>
</dbReference>
<keyword evidence="2" id="KW-0175">Coiled coil</keyword>
<evidence type="ECO:0000256" key="1">
    <source>
        <dbReference type="ARBA" id="ARBA00010954"/>
    </source>
</evidence>
<dbReference type="PANTHER" id="PTHR12832:SF18">
    <property type="entry name" value="IQ CALMODULIN-BINDING MOTIF DOMAIN PROTEIN (AFU_ORTHOLOGUE AFUA_1G08920)"/>
    <property type="match status" value="1"/>
</dbReference>
<dbReference type="Proteomes" id="UP001357485">
    <property type="component" value="Unassembled WGS sequence"/>
</dbReference>
<feature type="compositionally biased region" description="Low complexity" evidence="3">
    <location>
        <begin position="301"/>
        <end position="313"/>
    </location>
</feature>
<keyword evidence="5" id="KW-1185">Reference proteome</keyword>
<protein>
    <submittedName>
        <fullName evidence="4">Uncharacterized protein</fullName>
    </submittedName>
</protein>
<name>A0ABR0LMC6_9PEZI</name>